<proteinExistence type="predicted"/>
<accession>A0A803LAX5</accession>
<dbReference type="Gramene" id="AUR62009014-RA">
    <property type="protein sequence ID" value="AUR62009014-RA:cds"/>
    <property type="gene ID" value="AUR62009014"/>
</dbReference>
<evidence type="ECO:0000313" key="2">
    <source>
        <dbReference type="Proteomes" id="UP000596660"/>
    </source>
</evidence>
<name>A0A803LAX5_CHEQI</name>
<reference evidence="1" key="2">
    <citation type="submission" date="2021-03" db="UniProtKB">
        <authorList>
            <consortium name="EnsemblPlants"/>
        </authorList>
    </citation>
    <scope>IDENTIFICATION</scope>
</reference>
<evidence type="ECO:0000313" key="1">
    <source>
        <dbReference type="EnsemblPlants" id="AUR62009014-RA:cds"/>
    </source>
</evidence>
<sequence>MLLKGLKWRVGSGSEIKVWTDSWLPGTPQIIAPLQNGNFDPILRVAALLDARSSVWDVEAPRHYFDEEVCCKILILPIATACTDTRYWWPSKNGEFSVKTAYWLGKMGWGLMSNANQDEDDRRLWRLVWDGSSFVPVIFDAPLNMSFVERMLWLANRLTSSELGMILNVAWSIGFAYASRVFSGSVRAAQQLVSSLVRPPADYLGSFPKEWNVDVAQVAAIRFGCQVARRLGYDSLWVEGDSLTNDTSHGYPPIWLLVDEVPSIAKFFNFYKKDKFVSDDVDTQGSVDDHLDEYEGLKHSSVKCSPKGEDDNKVLSSTSRVDVHPALKKKKLHWGLDAKERWERKANILVGDDPAVCILVDEYWDYFG</sequence>
<organism evidence="1 2">
    <name type="scientific">Chenopodium quinoa</name>
    <name type="common">Quinoa</name>
    <dbReference type="NCBI Taxonomy" id="63459"/>
    <lineage>
        <taxon>Eukaryota</taxon>
        <taxon>Viridiplantae</taxon>
        <taxon>Streptophyta</taxon>
        <taxon>Embryophyta</taxon>
        <taxon>Tracheophyta</taxon>
        <taxon>Spermatophyta</taxon>
        <taxon>Magnoliopsida</taxon>
        <taxon>eudicotyledons</taxon>
        <taxon>Gunneridae</taxon>
        <taxon>Pentapetalae</taxon>
        <taxon>Caryophyllales</taxon>
        <taxon>Chenopodiaceae</taxon>
        <taxon>Chenopodioideae</taxon>
        <taxon>Atripliceae</taxon>
        <taxon>Chenopodium</taxon>
    </lineage>
</organism>
<dbReference type="Proteomes" id="UP000596660">
    <property type="component" value="Unplaced"/>
</dbReference>
<dbReference type="AlphaFoldDB" id="A0A803LAX5"/>
<dbReference type="EnsemblPlants" id="AUR62009014-RA">
    <property type="protein sequence ID" value="AUR62009014-RA:cds"/>
    <property type="gene ID" value="AUR62009014"/>
</dbReference>
<protein>
    <submittedName>
        <fullName evidence="1">Uncharacterized protein</fullName>
    </submittedName>
</protein>
<reference evidence="1" key="1">
    <citation type="journal article" date="2017" name="Nature">
        <title>The genome of Chenopodium quinoa.</title>
        <authorList>
            <person name="Jarvis D.E."/>
            <person name="Ho Y.S."/>
            <person name="Lightfoot D.J."/>
            <person name="Schmoeckel S.M."/>
            <person name="Li B."/>
            <person name="Borm T.J.A."/>
            <person name="Ohyanagi H."/>
            <person name="Mineta K."/>
            <person name="Michell C.T."/>
            <person name="Saber N."/>
            <person name="Kharbatia N.M."/>
            <person name="Rupper R.R."/>
            <person name="Sharp A.R."/>
            <person name="Dally N."/>
            <person name="Boughton B.A."/>
            <person name="Woo Y.H."/>
            <person name="Gao G."/>
            <person name="Schijlen E.G.W.M."/>
            <person name="Guo X."/>
            <person name="Momin A.A."/>
            <person name="Negrao S."/>
            <person name="Al-Babili S."/>
            <person name="Gehring C."/>
            <person name="Roessner U."/>
            <person name="Jung C."/>
            <person name="Murphy K."/>
            <person name="Arold S.T."/>
            <person name="Gojobori T."/>
            <person name="van der Linden C.G."/>
            <person name="van Loo E.N."/>
            <person name="Jellen E.N."/>
            <person name="Maughan P.J."/>
            <person name="Tester M."/>
        </authorList>
    </citation>
    <scope>NUCLEOTIDE SEQUENCE [LARGE SCALE GENOMIC DNA]</scope>
    <source>
        <strain evidence="1">cv. PI 614886</strain>
    </source>
</reference>
<keyword evidence="2" id="KW-1185">Reference proteome</keyword>